<dbReference type="GO" id="GO:0070478">
    <property type="term" value="P:nuclear-transcribed mRNA catabolic process, 3'-5' exonucleolytic nonsense-mediated decay"/>
    <property type="evidence" value="ECO:0007669"/>
    <property type="project" value="TreeGrafter"/>
</dbReference>
<dbReference type="SMART" id="SM01142">
    <property type="entry name" value="DSHCT"/>
    <property type="match status" value="1"/>
</dbReference>
<dbReference type="GO" id="GO:0016787">
    <property type="term" value="F:hydrolase activity"/>
    <property type="evidence" value="ECO:0007669"/>
    <property type="project" value="UniProtKB-KW"/>
</dbReference>
<dbReference type="Proteomes" id="UP000004221">
    <property type="component" value="Unassembled WGS sequence"/>
</dbReference>
<dbReference type="PROSITE" id="PS51192">
    <property type="entry name" value="HELICASE_ATP_BIND_1"/>
    <property type="match status" value="1"/>
</dbReference>
<protein>
    <submittedName>
        <fullName evidence="7">DEAD/DEAH box helicase domain protein</fullName>
    </submittedName>
</protein>
<dbReference type="SMART" id="SM00382">
    <property type="entry name" value="AAA"/>
    <property type="match status" value="1"/>
</dbReference>
<keyword evidence="4" id="KW-0067">ATP-binding</keyword>
<dbReference type="CDD" id="cd18795">
    <property type="entry name" value="SF2_C_Ski2"/>
    <property type="match status" value="1"/>
</dbReference>
<keyword evidence="2" id="KW-0378">Hydrolase</keyword>
<dbReference type="SMART" id="SM00487">
    <property type="entry name" value="DEXDc"/>
    <property type="match status" value="1"/>
</dbReference>
<dbReference type="PROSITE" id="PS51194">
    <property type="entry name" value="HELICASE_CTER"/>
    <property type="match status" value="1"/>
</dbReference>
<dbReference type="InterPro" id="IPR027417">
    <property type="entry name" value="P-loop_NTPase"/>
</dbReference>
<sequence>MQDIIDTKDAIAQFSAYYPFELDPFQREAIDLFMDGNSVMVAAPTGTGKTVVAEFGVYESFRRGGRVMYTSPIKALSNQKFRDLRAIYGENVGLLTGDVSENPHAPIVVMTTEVLRNMLLQTPWELDAVDCVIFDEVHYIADPERGTTWEEAIILCPEHVQLICLSATVSNAQEIADWISRTQRPIRLITHLERAVPLELYYYLDQELNLVIDHSGQQVADFPHTGGEVRRQMFRRTLTQEQRREAEQAEPQPWEIIETLLGRGMLPAIYFLFSRRDCEEFAQRLSVMRLGLLKDPGAVQRIEAVIENYLGGLRPEDRELEQVQVIVSLARKGIGFHHAGLLPILKQLVETLFGQGLMQVVFATETLALGVNMPARTVVIGRMSKWDGRRRRPLIPNEFQQMAGRAGRRGMDIKGNVIVPYSPWISFHETLDIVTGELEPVRSAFAIRYNTVLNLWDPPNGNRVRQILQQSLTQFQTARRVREIEDEILQVSRRIEAIPQECLIGLEGGDALLDEYHGLGASLNALRGKERRLTRDIGSLSANLDDRPWPEPGRQALRRLFKTSEPGTVVHLRAGGWAVYLGRGANGGVGLFLVDHRVMLVSEYRQIDYLPSPIQPVPIPAALDGLEKPVDDVLLLISQAELDGIWQQVRALDLPDLDAAAQEYRRKLEQQIGPERMVLEEERRELKQEIHRLGQAQLQHPCRACPRRKEHQSYRKAILVLEQERAALEVDLGRELTSEEERIRGIIRGIRTVLHRFDYLHRGYPTAKADTLADVFDTNGLIICEMIDREILQNLSPAETAEVFSWFAYDRDFRFANRYTLPNHLIHLKHRLQDIEQQVLATERRNNLFISTGHNDAFYGAMRAWCLGATMAQILDRMELSEGDLVLTFNKTIDLMRQVREMLAHAMPNHPLREVLATAEELVRRDIVEQSLTIGFLPLGESAGVPSDEAVIVEGA</sequence>
<dbReference type="Pfam" id="PF08148">
    <property type="entry name" value="DSHCT"/>
    <property type="match status" value="1"/>
</dbReference>
<dbReference type="GO" id="GO:0005524">
    <property type="term" value="F:ATP binding"/>
    <property type="evidence" value="ECO:0007669"/>
    <property type="project" value="UniProtKB-KW"/>
</dbReference>
<dbReference type="InterPro" id="IPR012961">
    <property type="entry name" value="Ski2/MTR4_C"/>
</dbReference>
<dbReference type="OrthoDB" id="9807155at2"/>
<dbReference type="PANTHER" id="PTHR12131">
    <property type="entry name" value="ATP-DEPENDENT RNA AND DNA HELICASE"/>
    <property type="match status" value="1"/>
</dbReference>
<evidence type="ECO:0000259" key="6">
    <source>
        <dbReference type="PROSITE" id="PS51194"/>
    </source>
</evidence>
<dbReference type="AlphaFoldDB" id="I4EMR1"/>
<name>I4EMR1_9BACT</name>
<dbReference type="InterPro" id="IPR003593">
    <property type="entry name" value="AAA+_ATPase"/>
</dbReference>
<keyword evidence="1" id="KW-0547">Nucleotide-binding</keyword>
<evidence type="ECO:0000256" key="3">
    <source>
        <dbReference type="ARBA" id="ARBA00022806"/>
    </source>
</evidence>
<evidence type="ECO:0000259" key="5">
    <source>
        <dbReference type="PROSITE" id="PS51192"/>
    </source>
</evidence>
<organism evidence="7 8">
    <name type="scientific">Nitrolancea hollandica Lb</name>
    <dbReference type="NCBI Taxonomy" id="1129897"/>
    <lineage>
        <taxon>Bacteria</taxon>
        <taxon>Pseudomonadati</taxon>
        <taxon>Thermomicrobiota</taxon>
        <taxon>Thermomicrobia</taxon>
        <taxon>Sphaerobacterales</taxon>
        <taxon>Sphaerobacterineae</taxon>
        <taxon>Sphaerobacteraceae</taxon>
        <taxon>Nitrolancea</taxon>
    </lineage>
</organism>
<dbReference type="Gene3D" id="3.40.50.300">
    <property type="entry name" value="P-loop containing nucleotide triphosphate hydrolases"/>
    <property type="match status" value="2"/>
</dbReference>
<dbReference type="PANTHER" id="PTHR12131:SF1">
    <property type="entry name" value="ATP-DEPENDENT RNA HELICASE SUPV3L1, MITOCHONDRIAL-RELATED"/>
    <property type="match status" value="1"/>
</dbReference>
<keyword evidence="8" id="KW-1185">Reference proteome</keyword>
<evidence type="ECO:0000256" key="1">
    <source>
        <dbReference type="ARBA" id="ARBA00022741"/>
    </source>
</evidence>
<dbReference type="GO" id="GO:0004386">
    <property type="term" value="F:helicase activity"/>
    <property type="evidence" value="ECO:0007669"/>
    <property type="project" value="UniProtKB-KW"/>
</dbReference>
<evidence type="ECO:0000313" key="8">
    <source>
        <dbReference type="Proteomes" id="UP000004221"/>
    </source>
</evidence>
<dbReference type="EMBL" id="CAGS01000601">
    <property type="protein sequence ID" value="CCF85974.1"/>
    <property type="molecule type" value="Genomic_DNA"/>
</dbReference>
<dbReference type="InterPro" id="IPR014001">
    <property type="entry name" value="Helicase_ATP-bd"/>
</dbReference>
<evidence type="ECO:0000256" key="2">
    <source>
        <dbReference type="ARBA" id="ARBA00022801"/>
    </source>
</evidence>
<dbReference type="Gene3D" id="1.10.3380.30">
    <property type="match status" value="1"/>
</dbReference>
<dbReference type="SUPFAM" id="SSF52540">
    <property type="entry name" value="P-loop containing nucleoside triphosphate hydrolases"/>
    <property type="match status" value="1"/>
</dbReference>
<proteinExistence type="predicted"/>
<gene>
    <name evidence="7" type="ORF">NITHO_640004</name>
</gene>
<evidence type="ECO:0000256" key="4">
    <source>
        <dbReference type="ARBA" id="ARBA00022840"/>
    </source>
</evidence>
<dbReference type="InterPro" id="IPR011545">
    <property type="entry name" value="DEAD/DEAH_box_helicase_dom"/>
</dbReference>
<feature type="domain" description="Helicase C-terminal" evidence="6">
    <location>
        <begin position="252"/>
        <end position="459"/>
    </location>
</feature>
<dbReference type="Pfam" id="PF00271">
    <property type="entry name" value="Helicase_C"/>
    <property type="match status" value="1"/>
</dbReference>
<dbReference type="Pfam" id="PF00270">
    <property type="entry name" value="DEAD"/>
    <property type="match status" value="1"/>
</dbReference>
<feature type="domain" description="Helicase ATP-binding" evidence="5">
    <location>
        <begin position="30"/>
        <end position="187"/>
    </location>
</feature>
<evidence type="ECO:0000313" key="7">
    <source>
        <dbReference type="EMBL" id="CCF85974.1"/>
    </source>
</evidence>
<dbReference type="RefSeq" id="WP_008481389.1">
    <property type="nucleotide sequence ID" value="NZ_CAGS01000601.1"/>
</dbReference>
<dbReference type="GO" id="GO:0003676">
    <property type="term" value="F:nucleic acid binding"/>
    <property type="evidence" value="ECO:0007669"/>
    <property type="project" value="InterPro"/>
</dbReference>
<dbReference type="InterPro" id="IPR050699">
    <property type="entry name" value="RNA-DNA_Helicase"/>
</dbReference>
<accession>I4EMR1</accession>
<dbReference type="InterPro" id="IPR001650">
    <property type="entry name" value="Helicase_C-like"/>
</dbReference>
<keyword evidence="3 7" id="KW-0347">Helicase</keyword>
<reference evidence="7 8" key="1">
    <citation type="journal article" date="2012" name="ISME J.">
        <title>Nitrification expanded: discovery, physiology and genomics of a nitrite-oxidizing bacterium from the phylum Chloroflexi.</title>
        <authorList>
            <person name="Sorokin D.Y."/>
            <person name="Lucker S."/>
            <person name="Vejmelkova D."/>
            <person name="Kostrikina N.A."/>
            <person name="Kleerebezem R."/>
            <person name="Rijpstra W.I."/>
            <person name="Damste J.S."/>
            <person name="Le Paslier D."/>
            <person name="Muyzer G."/>
            <person name="Wagner M."/>
            <person name="van Loosdrecht M.C."/>
            <person name="Daims H."/>
        </authorList>
    </citation>
    <scope>NUCLEOTIDE SEQUENCE [LARGE SCALE GENOMIC DNA]</scope>
    <source>
        <strain evidence="8">none</strain>
    </source>
</reference>
<dbReference type="GO" id="GO:0055087">
    <property type="term" value="C:Ski complex"/>
    <property type="evidence" value="ECO:0007669"/>
    <property type="project" value="TreeGrafter"/>
</dbReference>
<dbReference type="SMART" id="SM00490">
    <property type="entry name" value="HELICc"/>
    <property type="match status" value="1"/>
</dbReference>
<comment type="caution">
    <text evidence="7">The sequence shown here is derived from an EMBL/GenBank/DDBJ whole genome shotgun (WGS) entry which is preliminary data.</text>
</comment>